<gene>
    <name evidence="2" type="ORF">FQA47_013004</name>
</gene>
<feature type="region of interest" description="Disordered" evidence="1">
    <location>
        <begin position="158"/>
        <end position="196"/>
    </location>
</feature>
<accession>A0A834L0T0</accession>
<dbReference type="AlphaFoldDB" id="A0A834L0T0"/>
<feature type="compositionally biased region" description="Basic and acidic residues" evidence="1">
    <location>
        <begin position="174"/>
        <end position="196"/>
    </location>
</feature>
<proteinExistence type="predicted"/>
<comment type="caution">
    <text evidence="2">The sequence shown here is derived from an EMBL/GenBank/DDBJ whole genome shotgun (WGS) entry which is preliminary data.</text>
</comment>
<evidence type="ECO:0000256" key="1">
    <source>
        <dbReference type="SAM" id="MobiDB-lite"/>
    </source>
</evidence>
<reference evidence="2" key="1">
    <citation type="journal article" name="BMC Genomics">
        <title>Long-read sequencing and de novo genome assembly of marine medaka (Oryzias melastigma).</title>
        <authorList>
            <person name="Liang P."/>
            <person name="Saqib H.S.A."/>
            <person name="Ni X."/>
            <person name="Shen Y."/>
        </authorList>
    </citation>
    <scope>NUCLEOTIDE SEQUENCE</scope>
    <source>
        <strain evidence="2">Bigg-433</strain>
    </source>
</reference>
<evidence type="ECO:0000313" key="3">
    <source>
        <dbReference type="Proteomes" id="UP000646548"/>
    </source>
</evidence>
<sequence length="196" mass="21890">MQVITCRRTFPVKRHDSVFTAMHHDPTQRRSPASSTDGPGHKLRIQDLSQNSSESGCWSVRSNESMESPIAFGDRQTFPDKSLIQHPSLNPSESGCLSLRSNQSMESPLAFGDHRTFPDKSLIQHPSPNPFESGCCSLRSNKSMESPLAFRNHRTFPDGSMLEDQSAAIGGDQTTKELEKTEDHLLNSEKTFRKDS</sequence>
<feature type="region of interest" description="Disordered" evidence="1">
    <location>
        <begin position="17"/>
        <end position="41"/>
    </location>
</feature>
<protein>
    <submittedName>
        <fullName evidence="2">Uncharacterized protein</fullName>
    </submittedName>
</protein>
<name>A0A834L0T0_ORYME</name>
<dbReference type="Proteomes" id="UP000646548">
    <property type="component" value="Unassembled WGS sequence"/>
</dbReference>
<organism evidence="2 3">
    <name type="scientific">Oryzias melastigma</name>
    <name type="common">Marine medaka</name>
    <dbReference type="NCBI Taxonomy" id="30732"/>
    <lineage>
        <taxon>Eukaryota</taxon>
        <taxon>Metazoa</taxon>
        <taxon>Chordata</taxon>
        <taxon>Craniata</taxon>
        <taxon>Vertebrata</taxon>
        <taxon>Euteleostomi</taxon>
        <taxon>Actinopterygii</taxon>
        <taxon>Neopterygii</taxon>
        <taxon>Teleostei</taxon>
        <taxon>Neoteleostei</taxon>
        <taxon>Acanthomorphata</taxon>
        <taxon>Ovalentaria</taxon>
        <taxon>Atherinomorphae</taxon>
        <taxon>Beloniformes</taxon>
        <taxon>Adrianichthyidae</taxon>
        <taxon>Oryziinae</taxon>
        <taxon>Oryzias</taxon>
    </lineage>
</organism>
<feature type="compositionally biased region" description="Basic and acidic residues" evidence="1">
    <location>
        <begin position="17"/>
        <end position="28"/>
    </location>
</feature>
<dbReference type="EMBL" id="WKFB01000050">
    <property type="protein sequence ID" value="KAF6737710.1"/>
    <property type="molecule type" value="Genomic_DNA"/>
</dbReference>
<evidence type="ECO:0000313" key="2">
    <source>
        <dbReference type="EMBL" id="KAF6737710.1"/>
    </source>
</evidence>